<sequence length="140" mass="15638">MEVDLLASRLTNQCCCYFSWRPDQFAEATDAFRQDWTIVKGFANPPWNLVQGVLRKAQTQGAKVILVAPDMTIEPVLIMHQLAVWSISGKNSMNRVFQAKMQTSSSNHGGQKQTSHMTHYSGDGIAGVLKGFQSLFRTCK</sequence>
<proteinExistence type="predicted"/>
<reference evidence="1" key="1">
    <citation type="submission" date="2017-05" db="UniProtKB">
        <authorList>
            <consortium name="EnsemblMetazoa"/>
        </authorList>
    </citation>
    <scope>IDENTIFICATION</scope>
</reference>
<dbReference type="OrthoDB" id="2371919at2759"/>
<evidence type="ECO:0000313" key="1">
    <source>
        <dbReference type="EnsemblMetazoa" id="Aqu2.1.41736_001"/>
    </source>
</evidence>
<dbReference type="AlphaFoldDB" id="A0A1X7VMW4"/>
<dbReference type="InParanoid" id="A0A1X7VMW4"/>
<dbReference type="EnsemblMetazoa" id="Aqu2.1.41736_001">
    <property type="protein sequence ID" value="Aqu2.1.41736_001"/>
    <property type="gene ID" value="Aqu2.1.41736"/>
</dbReference>
<accession>A0A1X7VMW4</accession>
<protein>
    <submittedName>
        <fullName evidence="1">Uncharacterized protein</fullName>
    </submittedName>
</protein>
<name>A0A1X7VMW4_AMPQE</name>
<organism evidence="1">
    <name type="scientific">Amphimedon queenslandica</name>
    <name type="common">Sponge</name>
    <dbReference type="NCBI Taxonomy" id="400682"/>
    <lineage>
        <taxon>Eukaryota</taxon>
        <taxon>Metazoa</taxon>
        <taxon>Porifera</taxon>
        <taxon>Demospongiae</taxon>
        <taxon>Heteroscleromorpha</taxon>
        <taxon>Haplosclerida</taxon>
        <taxon>Niphatidae</taxon>
        <taxon>Amphimedon</taxon>
    </lineage>
</organism>